<dbReference type="Gene3D" id="3.30.1370.150">
    <property type="entry name" value="Uncharacterised protein PF10928, DUF2810"/>
    <property type="match status" value="1"/>
</dbReference>
<dbReference type="Proteomes" id="UP000219271">
    <property type="component" value="Unassembled WGS sequence"/>
</dbReference>
<dbReference type="Gene3D" id="4.10.860.10">
    <property type="entry name" value="UVR domain"/>
    <property type="match status" value="1"/>
</dbReference>
<keyword evidence="1" id="KW-0175">Coiled coil</keyword>
<accession>A0A286BT48</accession>
<gene>
    <name evidence="2" type="ORF">SAMN06273570_1673</name>
</gene>
<organism evidence="2 3">
    <name type="scientific">Candidatus Pantoea floridensis</name>
    <dbReference type="NCBI Taxonomy" id="1938870"/>
    <lineage>
        <taxon>Bacteria</taxon>
        <taxon>Pseudomonadati</taxon>
        <taxon>Pseudomonadota</taxon>
        <taxon>Gammaproteobacteria</taxon>
        <taxon>Enterobacterales</taxon>
        <taxon>Erwiniaceae</taxon>
        <taxon>Pantoea</taxon>
    </lineage>
</organism>
<evidence type="ECO:0000313" key="3">
    <source>
        <dbReference type="Proteomes" id="UP000219271"/>
    </source>
</evidence>
<reference evidence="3" key="1">
    <citation type="submission" date="2017-09" db="EMBL/GenBank/DDBJ databases">
        <authorList>
            <person name="Varghese N."/>
            <person name="Submissions S."/>
        </authorList>
    </citation>
    <scope>NUCLEOTIDE SEQUENCE [LARGE SCALE GENOMIC DNA]</scope>
    <source>
        <strain evidence="3">JKS000234</strain>
    </source>
</reference>
<dbReference type="EMBL" id="OCMY01000001">
    <property type="protein sequence ID" value="SOD37326.1"/>
    <property type="molecule type" value="Genomic_DNA"/>
</dbReference>
<dbReference type="Pfam" id="PF10928">
    <property type="entry name" value="DUF2810"/>
    <property type="match status" value="1"/>
</dbReference>
<dbReference type="InterPro" id="IPR021230">
    <property type="entry name" value="DUF2810"/>
</dbReference>
<sequence length="171" mass="19523">MNAHPMKTSPNYCRVAIHGDQVRMNAHPTLHAAKRRRFVYPFPVFLNEFPPMKEKEKAEIKLLSDQLDALNRKEAPLLASGDAEKLGELLREKEKLELEIERLRGVRTEKLSKEAQQLQKLGFSREITKKEQANMGAFKKSVRGLVVVHPMTALGREMGLKVMTGYAKQPF</sequence>
<evidence type="ECO:0000256" key="1">
    <source>
        <dbReference type="SAM" id="Coils"/>
    </source>
</evidence>
<dbReference type="AlphaFoldDB" id="A0A286BT48"/>
<keyword evidence="3" id="KW-1185">Reference proteome</keyword>
<proteinExistence type="predicted"/>
<protein>
    <submittedName>
        <fullName evidence="2">Ribosome-associated protein</fullName>
    </submittedName>
</protein>
<name>A0A286BT48_9GAMM</name>
<feature type="coiled-coil region" evidence="1">
    <location>
        <begin position="53"/>
        <end position="113"/>
    </location>
</feature>
<dbReference type="NCBIfam" id="NF008244">
    <property type="entry name" value="PRK11020.1"/>
    <property type="match status" value="1"/>
</dbReference>
<evidence type="ECO:0000313" key="2">
    <source>
        <dbReference type="EMBL" id="SOD37326.1"/>
    </source>
</evidence>